<keyword evidence="2" id="KW-0805">Transcription regulation</keyword>
<dbReference type="GO" id="GO:0043565">
    <property type="term" value="F:sequence-specific DNA binding"/>
    <property type="evidence" value="ECO:0007669"/>
    <property type="project" value="TreeGrafter"/>
</dbReference>
<dbReference type="InterPro" id="IPR058163">
    <property type="entry name" value="LysR-type_TF_proteobact-type"/>
</dbReference>
<dbReference type="InterPro" id="IPR036388">
    <property type="entry name" value="WH-like_DNA-bd_sf"/>
</dbReference>
<accession>A0A7W6J5K6</accession>
<dbReference type="AlphaFoldDB" id="A0A7W6J5K6"/>
<protein>
    <submittedName>
        <fullName evidence="6">DNA-binding transcriptional LysR family regulator</fullName>
    </submittedName>
</protein>
<organism evidence="6 7">
    <name type="scientific">Gellertiella hungarica</name>
    <dbReference type="NCBI Taxonomy" id="1572859"/>
    <lineage>
        <taxon>Bacteria</taxon>
        <taxon>Pseudomonadati</taxon>
        <taxon>Pseudomonadota</taxon>
        <taxon>Alphaproteobacteria</taxon>
        <taxon>Hyphomicrobiales</taxon>
        <taxon>Rhizobiaceae</taxon>
        <taxon>Gellertiella</taxon>
    </lineage>
</organism>
<dbReference type="Gene3D" id="3.40.190.10">
    <property type="entry name" value="Periplasmic binding protein-like II"/>
    <property type="match status" value="2"/>
</dbReference>
<evidence type="ECO:0000256" key="2">
    <source>
        <dbReference type="ARBA" id="ARBA00023015"/>
    </source>
</evidence>
<dbReference type="Pfam" id="PF00126">
    <property type="entry name" value="HTH_1"/>
    <property type="match status" value="1"/>
</dbReference>
<dbReference type="InterPro" id="IPR005119">
    <property type="entry name" value="LysR_subst-bd"/>
</dbReference>
<comment type="caution">
    <text evidence="6">The sequence shown here is derived from an EMBL/GenBank/DDBJ whole genome shotgun (WGS) entry which is preliminary data.</text>
</comment>
<dbReference type="GO" id="GO:0003700">
    <property type="term" value="F:DNA-binding transcription factor activity"/>
    <property type="evidence" value="ECO:0007669"/>
    <property type="project" value="InterPro"/>
</dbReference>
<dbReference type="EMBL" id="JACIEZ010000004">
    <property type="protein sequence ID" value="MBB4065202.1"/>
    <property type="molecule type" value="Genomic_DNA"/>
</dbReference>
<evidence type="ECO:0000313" key="6">
    <source>
        <dbReference type="EMBL" id="MBB4065202.1"/>
    </source>
</evidence>
<evidence type="ECO:0000313" key="7">
    <source>
        <dbReference type="Proteomes" id="UP000528286"/>
    </source>
</evidence>
<dbReference type="PROSITE" id="PS50931">
    <property type="entry name" value="HTH_LYSR"/>
    <property type="match status" value="1"/>
</dbReference>
<dbReference type="InterPro" id="IPR036390">
    <property type="entry name" value="WH_DNA-bd_sf"/>
</dbReference>
<dbReference type="Pfam" id="PF03466">
    <property type="entry name" value="LysR_substrate"/>
    <property type="match status" value="1"/>
</dbReference>
<dbReference type="RefSeq" id="WP_246365326.1">
    <property type="nucleotide sequence ID" value="NZ_JACIEZ010000004.1"/>
</dbReference>
<comment type="similarity">
    <text evidence="1">Belongs to the LysR transcriptional regulatory family.</text>
</comment>
<evidence type="ECO:0000256" key="4">
    <source>
        <dbReference type="ARBA" id="ARBA00023163"/>
    </source>
</evidence>
<keyword evidence="3 6" id="KW-0238">DNA-binding</keyword>
<evidence type="ECO:0000256" key="1">
    <source>
        <dbReference type="ARBA" id="ARBA00009437"/>
    </source>
</evidence>
<dbReference type="Gene3D" id="1.10.10.10">
    <property type="entry name" value="Winged helix-like DNA-binding domain superfamily/Winged helix DNA-binding domain"/>
    <property type="match status" value="1"/>
</dbReference>
<dbReference type="PANTHER" id="PTHR30537:SF26">
    <property type="entry name" value="GLYCINE CLEAVAGE SYSTEM TRANSCRIPTIONAL ACTIVATOR"/>
    <property type="match status" value="1"/>
</dbReference>
<dbReference type="SUPFAM" id="SSF46785">
    <property type="entry name" value="Winged helix' DNA-binding domain"/>
    <property type="match status" value="1"/>
</dbReference>
<sequence>MGSALLDHIPLEAFRVFDSACRHMNFSRAGRELNITQAAVSRRIKLLEEELGAPLFTRKGKNLALTPSGERLSIRIRSTLEYLEESLEPFRSARSEVVSLAASGSVSHLWLGERLRAFSKDNPAVSLRLMTTDSPTELASENNDLVILYSTGEHPRWHLTLLFAEDLVPVASPACLGDLLTRAADLSADEIAALGLIDYERFNAHWISFRQWFGRLGNPLKGPVPPPRFSFSTYALAINAALAGDGVALGSRALIARHLEEGRLVALGSQSLHTGFGYYLGLPRGREVGPAVRALHNALLRQGPE</sequence>
<gene>
    <name evidence="6" type="ORF">GGR23_002403</name>
</gene>
<keyword evidence="4" id="KW-0804">Transcription</keyword>
<dbReference type="PANTHER" id="PTHR30537">
    <property type="entry name" value="HTH-TYPE TRANSCRIPTIONAL REGULATOR"/>
    <property type="match status" value="1"/>
</dbReference>
<proteinExistence type="inferred from homology"/>
<dbReference type="Proteomes" id="UP000528286">
    <property type="component" value="Unassembled WGS sequence"/>
</dbReference>
<dbReference type="GO" id="GO:0006351">
    <property type="term" value="P:DNA-templated transcription"/>
    <property type="evidence" value="ECO:0007669"/>
    <property type="project" value="TreeGrafter"/>
</dbReference>
<feature type="domain" description="HTH lysR-type" evidence="5">
    <location>
        <begin position="9"/>
        <end position="66"/>
    </location>
</feature>
<evidence type="ECO:0000259" key="5">
    <source>
        <dbReference type="PROSITE" id="PS50931"/>
    </source>
</evidence>
<dbReference type="SUPFAM" id="SSF53850">
    <property type="entry name" value="Periplasmic binding protein-like II"/>
    <property type="match status" value="1"/>
</dbReference>
<keyword evidence="7" id="KW-1185">Reference proteome</keyword>
<dbReference type="InterPro" id="IPR000847">
    <property type="entry name" value="LysR_HTH_N"/>
</dbReference>
<name>A0A7W6J5K6_9HYPH</name>
<dbReference type="PRINTS" id="PR00039">
    <property type="entry name" value="HTHLYSR"/>
</dbReference>
<evidence type="ECO:0000256" key="3">
    <source>
        <dbReference type="ARBA" id="ARBA00023125"/>
    </source>
</evidence>
<reference evidence="6 7" key="1">
    <citation type="submission" date="2020-08" db="EMBL/GenBank/DDBJ databases">
        <title>Genomic Encyclopedia of Type Strains, Phase IV (KMG-IV): sequencing the most valuable type-strain genomes for metagenomic binning, comparative biology and taxonomic classification.</title>
        <authorList>
            <person name="Goeker M."/>
        </authorList>
    </citation>
    <scope>NUCLEOTIDE SEQUENCE [LARGE SCALE GENOMIC DNA]</scope>
    <source>
        <strain evidence="6 7">DSM 29853</strain>
    </source>
</reference>